<reference evidence="2 3" key="1">
    <citation type="submission" date="2018-05" db="EMBL/GenBank/DDBJ databases">
        <title>Genomic Encyclopedia of Type Strains, Phase IV (KMG-IV): sequencing the most valuable type-strain genomes for metagenomic binning, comparative biology and taxonomic classification.</title>
        <authorList>
            <person name="Goeker M."/>
        </authorList>
    </citation>
    <scope>NUCLEOTIDE SEQUENCE [LARGE SCALE GENOMIC DNA]</scope>
    <source>
        <strain evidence="2 3">DSM 3183</strain>
    </source>
</reference>
<keyword evidence="3" id="KW-1185">Reference proteome</keyword>
<organism evidence="2 3">
    <name type="scientific">Blastomonas natatoria</name>
    <dbReference type="NCBI Taxonomy" id="34015"/>
    <lineage>
        <taxon>Bacteria</taxon>
        <taxon>Pseudomonadati</taxon>
        <taxon>Pseudomonadota</taxon>
        <taxon>Alphaproteobacteria</taxon>
        <taxon>Sphingomonadales</taxon>
        <taxon>Sphingomonadaceae</taxon>
        <taxon>Blastomonas</taxon>
    </lineage>
</organism>
<accession>A0A2V3UYN9</accession>
<dbReference type="Pfam" id="PF13510">
    <property type="entry name" value="Fer2_4"/>
    <property type="match status" value="1"/>
</dbReference>
<evidence type="ECO:0000313" key="3">
    <source>
        <dbReference type="Proteomes" id="UP000248014"/>
    </source>
</evidence>
<dbReference type="EMBL" id="QJJM01000008">
    <property type="protein sequence ID" value="PXW74440.1"/>
    <property type="molecule type" value="Genomic_DNA"/>
</dbReference>
<dbReference type="InterPro" id="IPR036010">
    <property type="entry name" value="2Fe-2S_ferredoxin-like_sf"/>
</dbReference>
<dbReference type="Proteomes" id="UP000248014">
    <property type="component" value="Unassembled WGS sequence"/>
</dbReference>
<sequence>MSRRVASQHPGPILILVDGAEVIALPGEMLASALLAADKPVFRNDLEGKARGMFCNMGTCGECFVTVEVPGRPARRLRACLIPVEPGMKVQRG</sequence>
<protein>
    <submittedName>
        <fullName evidence="2">2Fe-2S iron-sulfur cluster protein</fullName>
    </submittedName>
</protein>
<dbReference type="GO" id="GO:0051536">
    <property type="term" value="F:iron-sulfur cluster binding"/>
    <property type="evidence" value="ECO:0007669"/>
    <property type="project" value="InterPro"/>
</dbReference>
<keyword evidence="1" id="KW-0560">Oxidoreductase</keyword>
<evidence type="ECO:0000313" key="2">
    <source>
        <dbReference type="EMBL" id="PXW74440.1"/>
    </source>
</evidence>
<name>A0A2V3UYN9_9SPHN</name>
<dbReference type="AlphaFoldDB" id="A0A2V3UYN9"/>
<dbReference type="Gene3D" id="3.10.20.440">
    <property type="entry name" value="2Fe-2S iron-sulphur cluster binding domain, sarcosine oxidase, alpha subunit, N-terminal domain"/>
    <property type="match status" value="1"/>
</dbReference>
<proteinExistence type="predicted"/>
<dbReference type="RefSeq" id="WP_110299245.1">
    <property type="nucleotide sequence ID" value="NZ_QJJM01000008.1"/>
</dbReference>
<dbReference type="InterPro" id="IPR042204">
    <property type="entry name" value="2Fe-2S-bd_N"/>
</dbReference>
<dbReference type="OrthoDB" id="573392at2"/>
<gene>
    <name evidence="2" type="ORF">C7451_108101</name>
</gene>
<dbReference type="SUPFAM" id="SSF54292">
    <property type="entry name" value="2Fe-2S ferredoxin-like"/>
    <property type="match status" value="1"/>
</dbReference>
<dbReference type="GO" id="GO:0016491">
    <property type="term" value="F:oxidoreductase activity"/>
    <property type="evidence" value="ECO:0007669"/>
    <property type="project" value="UniProtKB-KW"/>
</dbReference>
<evidence type="ECO:0000256" key="1">
    <source>
        <dbReference type="ARBA" id="ARBA00023002"/>
    </source>
</evidence>
<comment type="caution">
    <text evidence="2">The sequence shown here is derived from an EMBL/GenBank/DDBJ whole genome shotgun (WGS) entry which is preliminary data.</text>
</comment>